<reference evidence="1 2" key="1">
    <citation type="submission" date="2020-08" db="EMBL/GenBank/DDBJ databases">
        <title>Sequencing the genomes of 1000 actinobacteria strains.</title>
        <authorList>
            <person name="Klenk H.-P."/>
        </authorList>
    </citation>
    <scope>NUCLEOTIDE SEQUENCE [LARGE SCALE GENOMIC DNA]</scope>
    <source>
        <strain evidence="1 2">DSM 45362</strain>
    </source>
</reference>
<protein>
    <submittedName>
        <fullName evidence="1">Transcriptional regulator with XRE-family HTH domain</fullName>
    </submittedName>
</protein>
<dbReference type="AlphaFoldDB" id="A0A841BJ11"/>
<dbReference type="RefSeq" id="WP_221469665.1">
    <property type="nucleotide sequence ID" value="NZ_JACHMN010000001.1"/>
</dbReference>
<dbReference type="EMBL" id="JACHMN010000001">
    <property type="protein sequence ID" value="MBB5867186.1"/>
    <property type="molecule type" value="Genomic_DNA"/>
</dbReference>
<organism evidence="1 2">
    <name type="scientific">Allocatelliglobosispora scoriae</name>
    <dbReference type="NCBI Taxonomy" id="643052"/>
    <lineage>
        <taxon>Bacteria</taxon>
        <taxon>Bacillati</taxon>
        <taxon>Actinomycetota</taxon>
        <taxon>Actinomycetes</taxon>
        <taxon>Micromonosporales</taxon>
        <taxon>Micromonosporaceae</taxon>
        <taxon>Allocatelliglobosispora</taxon>
    </lineage>
</organism>
<accession>A0A841BJ11</accession>
<evidence type="ECO:0000313" key="1">
    <source>
        <dbReference type="EMBL" id="MBB5867186.1"/>
    </source>
</evidence>
<keyword evidence="2" id="KW-1185">Reference proteome</keyword>
<sequence length="296" mass="32794">MSAAFGAALRVAIQRSGRSLHSIADELRERSTPVSPSTLSCWQNGDSQPERSRSLAALANVERIVGVPAGSLVDKLGPRRPRGSWRPRTGDVPFEHFWDSPESLVRTLAKLDATPEDTYNPHRVSTFSSYQVDHHGQIRSLRTRRLVRADRDGASRIIFPICLSTLTEPPQVVHTDGCAPARFRVDVASSTCVFEFRLDRPLRAGELASIEIALRYPAGQAEGYVRLDAFRPPRDLTIQVAFDPARLPARCYGYVQPHHARPKREVSGGSVAQPPHTLQFITMDPAPGAYGVGWEW</sequence>
<gene>
    <name evidence="1" type="ORF">F4553_000565</name>
</gene>
<proteinExistence type="predicted"/>
<dbReference type="Proteomes" id="UP000587527">
    <property type="component" value="Unassembled WGS sequence"/>
</dbReference>
<name>A0A841BJ11_9ACTN</name>
<evidence type="ECO:0000313" key="2">
    <source>
        <dbReference type="Proteomes" id="UP000587527"/>
    </source>
</evidence>
<comment type="caution">
    <text evidence="1">The sequence shown here is derived from an EMBL/GenBank/DDBJ whole genome shotgun (WGS) entry which is preliminary data.</text>
</comment>